<feature type="region of interest" description="Disordered" evidence="1">
    <location>
        <begin position="1"/>
        <end position="74"/>
    </location>
</feature>
<reference evidence="2 3" key="1">
    <citation type="journal article" date="2013" name="Proc. Natl. Acad. Sci. U.S.A.">
        <title>The king cobra genome reveals dynamic gene evolution and adaptation in the snake venom system.</title>
        <authorList>
            <person name="Vonk F.J."/>
            <person name="Casewell N.R."/>
            <person name="Henkel C.V."/>
            <person name="Heimberg A.M."/>
            <person name="Jansen H.J."/>
            <person name="McCleary R.J."/>
            <person name="Kerkkamp H.M."/>
            <person name="Vos R.A."/>
            <person name="Guerreiro I."/>
            <person name="Calvete J.J."/>
            <person name="Wuster W."/>
            <person name="Woods A.E."/>
            <person name="Logan J.M."/>
            <person name="Harrison R.A."/>
            <person name="Castoe T.A."/>
            <person name="de Koning A.P."/>
            <person name="Pollock D.D."/>
            <person name="Yandell M."/>
            <person name="Calderon D."/>
            <person name="Renjifo C."/>
            <person name="Currier R.B."/>
            <person name="Salgado D."/>
            <person name="Pla D."/>
            <person name="Sanz L."/>
            <person name="Hyder A.S."/>
            <person name="Ribeiro J.M."/>
            <person name="Arntzen J.W."/>
            <person name="van den Thillart G.E."/>
            <person name="Boetzer M."/>
            <person name="Pirovano W."/>
            <person name="Dirks R.P."/>
            <person name="Spaink H.P."/>
            <person name="Duboule D."/>
            <person name="McGlinn E."/>
            <person name="Kini R.M."/>
            <person name="Richardson M.K."/>
        </authorList>
    </citation>
    <scope>NUCLEOTIDE SEQUENCE</scope>
    <source>
        <tissue evidence="2">Blood</tissue>
    </source>
</reference>
<evidence type="ECO:0000256" key="1">
    <source>
        <dbReference type="SAM" id="MobiDB-lite"/>
    </source>
</evidence>
<sequence length="323" mass="36577">MEGRKESSKEGEREEGGKKGRGREGGDGKKGGKEGGRKERGRKEGREQGRRREGGREMKTRKGEPISESADKIQRANQVECKVPTWRGAAWLRNSGTGICRAQKNGLYFALIFLKYQRSAHWAEACHSESGTAEGLSDKGFLFWGGRRGKWALFACWDLTATPSVSLPVELTKAFLQRRATKMMIKGLETKTCEEQLQGLGLAGLEKKRTRRASTHCFLSHPQVLWKFKLSSLCEKLKEWKMLLVDFNSQNSPASHACFFFNLFNLLKWRETAEEEITRDGSPPVLKLTEFGDLCPKPFNLLCTLEKVQRRATRMIKGLETKT</sequence>
<evidence type="ECO:0000313" key="2">
    <source>
        <dbReference type="EMBL" id="ETE59160.1"/>
    </source>
</evidence>
<dbReference type="Proteomes" id="UP000018936">
    <property type="component" value="Unassembled WGS sequence"/>
</dbReference>
<dbReference type="AlphaFoldDB" id="V8NAP6"/>
<proteinExistence type="predicted"/>
<gene>
    <name evidence="2" type="primary">Hmgn5</name>
    <name evidence="2" type="ORF">L345_15112</name>
</gene>
<name>V8NAP6_OPHHA</name>
<comment type="caution">
    <text evidence="2">The sequence shown here is derived from an EMBL/GenBank/DDBJ whole genome shotgun (WGS) entry which is preliminary data.</text>
</comment>
<organism evidence="2 3">
    <name type="scientific">Ophiophagus hannah</name>
    <name type="common">King cobra</name>
    <name type="synonym">Naja hannah</name>
    <dbReference type="NCBI Taxonomy" id="8665"/>
    <lineage>
        <taxon>Eukaryota</taxon>
        <taxon>Metazoa</taxon>
        <taxon>Chordata</taxon>
        <taxon>Craniata</taxon>
        <taxon>Vertebrata</taxon>
        <taxon>Euteleostomi</taxon>
        <taxon>Lepidosauria</taxon>
        <taxon>Squamata</taxon>
        <taxon>Bifurcata</taxon>
        <taxon>Unidentata</taxon>
        <taxon>Episquamata</taxon>
        <taxon>Toxicofera</taxon>
        <taxon>Serpentes</taxon>
        <taxon>Colubroidea</taxon>
        <taxon>Elapidae</taxon>
        <taxon>Elapinae</taxon>
        <taxon>Ophiophagus</taxon>
    </lineage>
</organism>
<accession>V8NAP6</accession>
<dbReference type="EMBL" id="AZIM01005827">
    <property type="protein sequence ID" value="ETE59160.1"/>
    <property type="molecule type" value="Genomic_DNA"/>
</dbReference>
<keyword evidence="3" id="KW-1185">Reference proteome</keyword>
<feature type="non-terminal residue" evidence="2">
    <location>
        <position position="323"/>
    </location>
</feature>
<protein>
    <submittedName>
        <fullName evidence="2">High mobility group nucleosome-binding domain-containing protein 5</fullName>
    </submittedName>
</protein>
<evidence type="ECO:0000313" key="3">
    <source>
        <dbReference type="Proteomes" id="UP000018936"/>
    </source>
</evidence>